<reference evidence="4" key="1">
    <citation type="submission" date="2021-02" db="EMBL/GenBank/DDBJ databases">
        <title>Sulfurospirillum tamanensis sp. nov.</title>
        <authorList>
            <person name="Frolova A."/>
            <person name="Merkel A."/>
            <person name="Slobodkin A."/>
        </authorList>
    </citation>
    <scope>NUCLEOTIDE SEQUENCE</scope>
    <source>
        <strain evidence="4">T05b</strain>
    </source>
</reference>
<dbReference type="InterPro" id="IPR015323">
    <property type="entry name" value="FlavoCytC_S_DH_flav-bd"/>
</dbReference>
<dbReference type="Pfam" id="PF07992">
    <property type="entry name" value="Pyr_redox_2"/>
    <property type="match status" value="1"/>
</dbReference>
<name>A0ABS2WNS0_9BACT</name>
<dbReference type="InterPro" id="IPR023753">
    <property type="entry name" value="FAD/NAD-binding_dom"/>
</dbReference>
<evidence type="ECO:0000259" key="2">
    <source>
        <dbReference type="Pfam" id="PF09242"/>
    </source>
</evidence>
<proteinExistence type="predicted"/>
<dbReference type="Gene3D" id="3.50.50.60">
    <property type="entry name" value="FAD/NAD(P)-binding domain"/>
    <property type="match status" value="2"/>
</dbReference>
<dbReference type="PANTHER" id="PTHR43755">
    <property type="match status" value="1"/>
</dbReference>
<protein>
    <submittedName>
        <fullName evidence="4">FAD-dependent oxidoreductase</fullName>
    </submittedName>
</protein>
<dbReference type="Pfam" id="PF09242">
    <property type="entry name" value="FCSD-flav_bind"/>
    <property type="match status" value="1"/>
</dbReference>
<evidence type="ECO:0000313" key="4">
    <source>
        <dbReference type="EMBL" id="MBN2963326.1"/>
    </source>
</evidence>
<keyword evidence="5" id="KW-1185">Reference proteome</keyword>
<feature type="domain" description="Sulfide dehydrogenase [flavocytochrome c] flavoprotein chain central" evidence="3">
    <location>
        <begin position="182"/>
        <end position="281"/>
    </location>
</feature>
<sequence>MNRRDALKLSVLGAAAVVTNGVAKENEAQKTSVAPLAHPLNGKARVAIIGGGYAGLSVAKAIREHNKEAEIVIFESKNVFASCPYSNLWIGGVEGTSYEELLFSPLEPAITYGYEVVNEKVIAIDRKAKTLTTLGNTYAYTLLVLATGIEYDYAPFGLDAEEARACRTLFPASYTGGEEQLTLKKKVENFTEGVFVITVPKGAYRCPPAPYERAALIASYFQAKGRKAKVVLLDPRDKPTTKSKGFLEAFAKYEGYLEYLPTSNITNIDLAKKVVAYDVFDVNTKQFVKQTLAFDDANIIPANKASALLTGAGLAVTSTGWGRVVAPGFQSVSDPDVYIVGDVLGEYPFPKSAQMANSCGLIAGEQIGRRLSGRDPRVGAELPANVCYSMVSPTTAIAVTHQAYLEEKSVKVKAELFENADEATAVATKDWYKGITASIFS</sequence>
<dbReference type="RefSeq" id="WP_205457758.1">
    <property type="nucleotide sequence ID" value="NZ_JAFHKK010000001.1"/>
</dbReference>
<dbReference type="EMBL" id="JAFHKK010000001">
    <property type="protein sequence ID" value="MBN2963326.1"/>
    <property type="molecule type" value="Genomic_DNA"/>
</dbReference>
<dbReference type="InterPro" id="IPR052541">
    <property type="entry name" value="SQRD"/>
</dbReference>
<dbReference type="Proteomes" id="UP000703590">
    <property type="component" value="Unassembled WGS sequence"/>
</dbReference>
<dbReference type="Pfam" id="PF21706">
    <property type="entry name" value="FCSD_central"/>
    <property type="match status" value="1"/>
</dbReference>
<organism evidence="4 5">
    <name type="scientific">Sulfurospirillum tamanense</name>
    <dbReference type="NCBI Taxonomy" id="2813362"/>
    <lineage>
        <taxon>Bacteria</taxon>
        <taxon>Pseudomonadati</taxon>
        <taxon>Campylobacterota</taxon>
        <taxon>Epsilonproteobacteria</taxon>
        <taxon>Campylobacterales</taxon>
        <taxon>Sulfurospirillaceae</taxon>
        <taxon>Sulfurospirillum</taxon>
    </lineage>
</organism>
<dbReference type="PANTHER" id="PTHR43755:SF1">
    <property type="entry name" value="FAD-DEPENDENT PYRIDINE NUCLEOTIDE-DISULPHIDE OXIDOREDUCTASE"/>
    <property type="match status" value="1"/>
</dbReference>
<feature type="domain" description="FAD/NAD(P)-binding" evidence="1">
    <location>
        <begin position="45"/>
        <end position="150"/>
    </location>
</feature>
<dbReference type="InterPro" id="IPR037092">
    <property type="entry name" value="FlavoCytC_S_DH_flav-bd_sf"/>
</dbReference>
<dbReference type="InterPro" id="IPR049386">
    <property type="entry name" value="FCSD_central"/>
</dbReference>
<evidence type="ECO:0000259" key="3">
    <source>
        <dbReference type="Pfam" id="PF21706"/>
    </source>
</evidence>
<dbReference type="InterPro" id="IPR036188">
    <property type="entry name" value="FAD/NAD-bd_sf"/>
</dbReference>
<reference evidence="4" key="2">
    <citation type="submission" date="2021-02" db="EMBL/GenBank/DDBJ databases">
        <authorList>
            <person name="Merkel A.Y."/>
        </authorList>
    </citation>
    <scope>NUCLEOTIDE SEQUENCE</scope>
    <source>
        <strain evidence="4">T05b</strain>
    </source>
</reference>
<evidence type="ECO:0000259" key="1">
    <source>
        <dbReference type="Pfam" id="PF07992"/>
    </source>
</evidence>
<evidence type="ECO:0000313" key="5">
    <source>
        <dbReference type="Proteomes" id="UP000703590"/>
    </source>
</evidence>
<accession>A0ABS2WNS0</accession>
<dbReference type="Gene3D" id="3.90.760.10">
    <property type="entry name" value="Flavocytochrome c sulphide dehydrogenase, flavin-binding domain"/>
    <property type="match status" value="1"/>
</dbReference>
<dbReference type="SUPFAM" id="SSF51905">
    <property type="entry name" value="FAD/NAD(P)-binding domain"/>
    <property type="match status" value="2"/>
</dbReference>
<feature type="domain" description="Flavocytochrome c sulphide dehydrogenase flavin-binding" evidence="2">
    <location>
        <begin position="384"/>
        <end position="440"/>
    </location>
</feature>
<comment type="caution">
    <text evidence="4">The sequence shown here is derived from an EMBL/GenBank/DDBJ whole genome shotgun (WGS) entry which is preliminary data.</text>
</comment>
<gene>
    <name evidence="4" type="ORF">JWV37_00905</name>
</gene>